<dbReference type="GO" id="GO:0005886">
    <property type="term" value="C:plasma membrane"/>
    <property type="evidence" value="ECO:0007669"/>
    <property type="project" value="UniProtKB-SubCell"/>
</dbReference>
<keyword evidence="5 6" id="KW-0472">Membrane</keyword>
<sequence length="410" mass="43535">MANPYREIFSAPGTKAFSFAGLIARMPISMLGIGIVTMFSQLQGNYWLAGAIAATFALASALIAPQISRMADQWGQSRVLLPATAVSVLSVSILLLCARYEAPTWTLFLATLCAGVMPNMSAMVRARWAELYRGSHKLHTAFSFESVVDEICFIIGPVLSVSSSVILFPEAGPLLSCVFLTIGVLLFTLQKNTEPKVHPHTTTHNGTVIKIGSLRLLALTLAAIGTIFGTIDVVSIAFAEGQGNTVAASVVLSVYAVGSCLAGLVYGTLTIKTPLHRQFFWAVTISMITMLSLFFVDSITKLIIAVFFAGMSVAPTMIITMGLVEKIVPKSQVTEGMTWAITGLGIGVSIGSAIAGWVIDGYGAQNGFLIAIAAGALAFIIVILGYKSLKLAYQSESKNIEVVQPQAEIK</sequence>
<proteinExistence type="predicted"/>
<feature type="transmembrane region" description="Helical" evidence="6">
    <location>
        <begin position="365"/>
        <end position="386"/>
    </location>
</feature>
<feature type="transmembrane region" description="Helical" evidence="6">
    <location>
        <begin position="245"/>
        <end position="267"/>
    </location>
</feature>
<evidence type="ECO:0000313" key="8">
    <source>
        <dbReference type="EMBL" id="KEK19858.1"/>
    </source>
</evidence>
<dbReference type="GO" id="GO:0022857">
    <property type="term" value="F:transmembrane transporter activity"/>
    <property type="evidence" value="ECO:0007669"/>
    <property type="project" value="InterPro"/>
</dbReference>
<feature type="transmembrane region" description="Helical" evidence="6">
    <location>
        <begin position="79"/>
        <end position="101"/>
    </location>
</feature>
<dbReference type="OrthoDB" id="9180256at2"/>
<evidence type="ECO:0000256" key="5">
    <source>
        <dbReference type="ARBA" id="ARBA00023136"/>
    </source>
</evidence>
<dbReference type="PROSITE" id="PS50850">
    <property type="entry name" value="MFS"/>
    <property type="match status" value="1"/>
</dbReference>
<feature type="domain" description="Major facilitator superfamily (MFS) profile" evidence="7">
    <location>
        <begin position="176"/>
        <end position="410"/>
    </location>
</feature>
<feature type="transmembrane region" description="Helical" evidence="6">
    <location>
        <begin position="173"/>
        <end position="189"/>
    </location>
</feature>
<protein>
    <submittedName>
        <fullName evidence="8">MFS transporter</fullName>
    </submittedName>
</protein>
<organism evidence="8 9">
    <name type="scientific">Bacillus manliponensis</name>
    <dbReference type="NCBI Taxonomy" id="574376"/>
    <lineage>
        <taxon>Bacteria</taxon>
        <taxon>Bacillati</taxon>
        <taxon>Bacillota</taxon>
        <taxon>Bacilli</taxon>
        <taxon>Bacillales</taxon>
        <taxon>Bacillaceae</taxon>
        <taxon>Bacillus</taxon>
        <taxon>Bacillus cereus group</taxon>
    </lineage>
</organism>
<evidence type="ECO:0000256" key="3">
    <source>
        <dbReference type="ARBA" id="ARBA00022692"/>
    </source>
</evidence>
<dbReference type="Gene3D" id="1.20.1250.20">
    <property type="entry name" value="MFS general substrate transporter like domains"/>
    <property type="match status" value="2"/>
</dbReference>
<evidence type="ECO:0000259" key="7">
    <source>
        <dbReference type="PROSITE" id="PS50850"/>
    </source>
</evidence>
<dbReference type="Pfam" id="PF07690">
    <property type="entry name" value="MFS_1"/>
    <property type="match status" value="1"/>
</dbReference>
<feature type="transmembrane region" description="Helical" evidence="6">
    <location>
        <begin position="107"/>
        <end position="126"/>
    </location>
</feature>
<feature type="transmembrane region" description="Helical" evidence="6">
    <location>
        <begin position="16"/>
        <end position="40"/>
    </location>
</feature>
<dbReference type="AlphaFoldDB" id="A0A073KC52"/>
<feature type="transmembrane region" description="Helical" evidence="6">
    <location>
        <begin position="336"/>
        <end position="359"/>
    </location>
</feature>
<evidence type="ECO:0000256" key="4">
    <source>
        <dbReference type="ARBA" id="ARBA00022989"/>
    </source>
</evidence>
<dbReference type="InterPro" id="IPR020846">
    <property type="entry name" value="MFS_dom"/>
</dbReference>
<dbReference type="InterPro" id="IPR036259">
    <property type="entry name" value="MFS_trans_sf"/>
</dbReference>
<dbReference type="eggNOG" id="COG2271">
    <property type="taxonomic scope" value="Bacteria"/>
</dbReference>
<dbReference type="STRING" id="574376.BAMA_18965"/>
<keyword evidence="3 6" id="KW-0812">Transmembrane</keyword>
<feature type="transmembrane region" description="Helical" evidence="6">
    <location>
        <begin position="279"/>
        <end position="296"/>
    </location>
</feature>
<name>A0A073KC52_9BACI</name>
<evidence type="ECO:0000256" key="6">
    <source>
        <dbReference type="SAM" id="Phobius"/>
    </source>
</evidence>
<dbReference type="Proteomes" id="UP000027822">
    <property type="component" value="Unassembled WGS sequence"/>
</dbReference>
<keyword evidence="4 6" id="KW-1133">Transmembrane helix</keyword>
<feature type="transmembrane region" description="Helical" evidence="6">
    <location>
        <begin position="46"/>
        <end position="67"/>
    </location>
</feature>
<feature type="transmembrane region" description="Helical" evidence="6">
    <location>
        <begin position="302"/>
        <end position="324"/>
    </location>
</feature>
<dbReference type="PANTHER" id="PTHR23542">
    <property type="match status" value="1"/>
</dbReference>
<accession>A0A073KC52</accession>
<evidence type="ECO:0000256" key="1">
    <source>
        <dbReference type="ARBA" id="ARBA00004651"/>
    </source>
</evidence>
<evidence type="ECO:0000313" key="9">
    <source>
        <dbReference type="Proteomes" id="UP000027822"/>
    </source>
</evidence>
<dbReference type="PANTHER" id="PTHR23542:SF1">
    <property type="entry name" value="MAJOR FACILITATOR SUPERFAMILY (MFS) PROFILE DOMAIN-CONTAINING PROTEIN"/>
    <property type="match status" value="1"/>
</dbReference>
<dbReference type="RefSeq" id="WP_034637981.1">
    <property type="nucleotide sequence ID" value="NZ_CBCSJC010000010.1"/>
</dbReference>
<evidence type="ECO:0000256" key="2">
    <source>
        <dbReference type="ARBA" id="ARBA00022448"/>
    </source>
</evidence>
<keyword evidence="9" id="KW-1185">Reference proteome</keyword>
<dbReference type="EMBL" id="JOTN01000005">
    <property type="protein sequence ID" value="KEK19858.1"/>
    <property type="molecule type" value="Genomic_DNA"/>
</dbReference>
<feature type="transmembrane region" description="Helical" evidence="6">
    <location>
        <begin position="216"/>
        <end position="239"/>
    </location>
</feature>
<comment type="subcellular location">
    <subcellularLocation>
        <location evidence="1">Cell membrane</location>
        <topology evidence="1">Multi-pass membrane protein</topology>
    </subcellularLocation>
</comment>
<dbReference type="SUPFAM" id="SSF103473">
    <property type="entry name" value="MFS general substrate transporter"/>
    <property type="match status" value="1"/>
</dbReference>
<keyword evidence="2" id="KW-0813">Transport</keyword>
<dbReference type="InterPro" id="IPR011701">
    <property type="entry name" value="MFS"/>
</dbReference>
<gene>
    <name evidence="8" type="ORF">BAMA_18965</name>
</gene>
<comment type="caution">
    <text evidence="8">The sequence shown here is derived from an EMBL/GenBank/DDBJ whole genome shotgun (WGS) entry which is preliminary data.</text>
</comment>
<reference evidence="8 9" key="1">
    <citation type="submission" date="2014-06" db="EMBL/GenBank/DDBJ databases">
        <title>Draft genome sequence of Bacillus manliponensis JCM 15802 (MCCC 1A00708).</title>
        <authorList>
            <person name="Lai Q."/>
            <person name="Liu Y."/>
            <person name="Shao Z."/>
        </authorList>
    </citation>
    <scope>NUCLEOTIDE SEQUENCE [LARGE SCALE GENOMIC DNA]</scope>
    <source>
        <strain evidence="8 9">JCM 15802</strain>
    </source>
</reference>